<sequence length="431" mass="46831">MAEKVKVVSSSLVCGTASNSVPRLELNPWDIRAFQIVPIQRGLIFYNPTSEFESLIQHLKNSLSRTLDFFPPLAGRLLATPHGCGMTIFSVDCNNAGAEFTHAVAPAVSVSDIIEPNFIPEIVSSFFPANAGFTNFDGISKPLLSVQVNELADGIFIACSANHAVADGSSFWHFFTSWSEISRGLESISKSPVFDRVLAAEDNRETHLPTLEKNLVTPSELPRKVFHFSKEKLGRLKAKANSEAGTDQISTLQALLAHLWRSTLSSSDDSNTRTLAFSIGARSRLSSFSDAYFGNAAYPVALAISETDLLKGGLGATALKINQLISQQSNEAISRDAEKKVEIRIRRDGEEKVVIHGSGSGPPLIITSTPRHHVYDCDFGWGKPIAVRSGPTYKFEGLVAIFPAAEPGGMDLEVCFAEETLQAMEDFITSH</sequence>
<dbReference type="Pfam" id="PF02458">
    <property type="entry name" value="Transferase"/>
    <property type="match status" value="1"/>
</dbReference>
<dbReference type="InterPro" id="IPR051283">
    <property type="entry name" value="Sec_Metabolite_Acyltrans"/>
</dbReference>
<evidence type="ECO:0000313" key="3">
    <source>
        <dbReference type="Proteomes" id="UP001567538"/>
    </source>
</evidence>
<dbReference type="InterPro" id="IPR023213">
    <property type="entry name" value="CAT-like_dom_sf"/>
</dbReference>
<dbReference type="PANTHER" id="PTHR31896:SF43">
    <property type="entry name" value="PROTEIN ENHANCED PSEUDOMONAS SUSCEPTIBILITY 1"/>
    <property type="match status" value="1"/>
</dbReference>
<protein>
    <recommendedName>
        <fullName evidence="4">HXXXD-type acyl-transferase family protein</fullName>
    </recommendedName>
</protein>
<evidence type="ECO:0000313" key="2">
    <source>
        <dbReference type="EMBL" id="KAL1535723.1"/>
    </source>
</evidence>
<organism evidence="2 3">
    <name type="scientific">Salvia divinorum</name>
    <name type="common">Maria pastora</name>
    <name type="synonym">Diviner's sage</name>
    <dbReference type="NCBI Taxonomy" id="28513"/>
    <lineage>
        <taxon>Eukaryota</taxon>
        <taxon>Viridiplantae</taxon>
        <taxon>Streptophyta</taxon>
        <taxon>Embryophyta</taxon>
        <taxon>Tracheophyta</taxon>
        <taxon>Spermatophyta</taxon>
        <taxon>Magnoliopsida</taxon>
        <taxon>eudicotyledons</taxon>
        <taxon>Gunneridae</taxon>
        <taxon>Pentapetalae</taxon>
        <taxon>asterids</taxon>
        <taxon>lamiids</taxon>
        <taxon>Lamiales</taxon>
        <taxon>Lamiaceae</taxon>
        <taxon>Nepetoideae</taxon>
        <taxon>Mentheae</taxon>
        <taxon>Salviinae</taxon>
        <taxon>Salvia</taxon>
        <taxon>Salvia subgen. Calosphace</taxon>
    </lineage>
</organism>
<dbReference type="AlphaFoldDB" id="A0ABD1FV76"/>
<comment type="caution">
    <text evidence="2">The sequence shown here is derived from an EMBL/GenBank/DDBJ whole genome shotgun (WGS) entry which is preliminary data.</text>
</comment>
<dbReference type="EMBL" id="JBEAFC010000011">
    <property type="protein sequence ID" value="KAL1535723.1"/>
    <property type="molecule type" value="Genomic_DNA"/>
</dbReference>
<proteinExistence type="predicted"/>
<evidence type="ECO:0000256" key="1">
    <source>
        <dbReference type="ARBA" id="ARBA00022679"/>
    </source>
</evidence>
<gene>
    <name evidence="2" type="ORF">AAHA92_28473</name>
</gene>
<dbReference type="Proteomes" id="UP001567538">
    <property type="component" value="Unassembled WGS sequence"/>
</dbReference>
<reference evidence="2 3" key="1">
    <citation type="submission" date="2024-06" db="EMBL/GenBank/DDBJ databases">
        <title>A chromosome level genome sequence of Diviner's sage (Salvia divinorum).</title>
        <authorList>
            <person name="Ford S.A."/>
            <person name="Ro D.-K."/>
            <person name="Ness R.W."/>
            <person name="Phillips M.A."/>
        </authorList>
    </citation>
    <scope>NUCLEOTIDE SEQUENCE [LARGE SCALE GENOMIC DNA]</scope>
    <source>
        <strain evidence="2">SAF-2024a</strain>
        <tissue evidence="2">Leaf</tissue>
    </source>
</reference>
<keyword evidence="3" id="KW-1185">Reference proteome</keyword>
<dbReference type="GO" id="GO:0016740">
    <property type="term" value="F:transferase activity"/>
    <property type="evidence" value="ECO:0007669"/>
    <property type="project" value="UniProtKB-KW"/>
</dbReference>
<keyword evidence="1" id="KW-0808">Transferase</keyword>
<dbReference type="PANTHER" id="PTHR31896">
    <property type="entry name" value="FAMILY REGULATORY PROTEIN, PUTATIVE (AFU_ORTHOLOGUE AFUA_3G14730)-RELATED"/>
    <property type="match status" value="1"/>
</dbReference>
<accession>A0ABD1FV76</accession>
<dbReference type="Gene3D" id="3.30.559.10">
    <property type="entry name" value="Chloramphenicol acetyltransferase-like domain"/>
    <property type="match status" value="2"/>
</dbReference>
<evidence type="ECO:0008006" key="4">
    <source>
        <dbReference type="Google" id="ProtNLM"/>
    </source>
</evidence>
<name>A0ABD1FV76_SALDI</name>